<accession>A1ZSE2</accession>
<dbReference type="AlphaFoldDB" id="A1ZSE2"/>
<comment type="caution">
    <text evidence="1">The sequence shown here is derived from an EMBL/GenBank/DDBJ whole genome shotgun (WGS) entry which is preliminary data.</text>
</comment>
<dbReference type="GO" id="GO:0016881">
    <property type="term" value="F:acid-amino acid ligase activity"/>
    <property type="evidence" value="ECO:0007669"/>
    <property type="project" value="InterPro"/>
</dbReference>
<keyword evidence="2" id="KW-1185">Reference proteome</keyword>
<dbReference type="InterPro" id="IPR036615">
    <property type="entry name" value="Mur_ligase_C_dom_sf"/>
</dbReference>
<dbReference type="OrthoDB" id="9801978at2"/>
<dbReference type="EMBL" id="AAWS01000031">
    <property type="protein sequence ID" value="EAY26690.1"/>
    <property type="molecule type" value="Genomic_DNA"/>
</dbReference>
<protein>
    <submittedName>
        <fullName evidence="1">Uncharacterized protein</fullName>
    </submittedName>
</protein>
<evidence type="ECO:0000313" key="1">
    <source>
        <dbReference type="EMBL" id="EAY26690.1"/>
    </source>
</evidence>
<dbReference type="Gene3D" id="3.90.190.20">
    <property type="entry name" value="Mur ligase, C-terminal domain"/>
    <property type="match status" value="1"/>
</dbReference>
<proteinExistence type="predicted"/>
<dbReference type="eggNOG" id="COG0770">
    <property type="taxonomic scope" value="Bacteria"/>
</dbReference>
<dbReference type="RefSeq" id="WP_002700436.1">
    <property type="nucleotide sequence ID" value="NZ_AAWS01000031.1"/>
</dbReference>
<dbReference type="Proteomes" id="UP000004095">
    <property type="component" value="Unassembled WGS sequence"/>
</dbReference>
<evidence type="ECO:0000313" key="2">
    <source>
        <dbReference type="Proteomes" id="UP000004095"/>
    </source>
</evidence>
<gene>
    <name evidence="1" type="ORF">M23134_02941</name>
</gene>
<dbReference type="SUPFAM" id="SSF53244">
    <property type="entry name" value="MurD-like peptide ligases, peptide-binding domain"/>
    <property type="match status" value="1"/>
</dbReference>
<organism evidence="1 2">
    <name type="scientific">Microscilla marina ATCC 23134</name>
    <dbReference type="NCBI Taxonomy" id="313606"/>
    <lineage>
        <taxon>Bacteria</taxon>
        <taxon>Pseudomonadati</taxon>
        <taxon>Bacteroidota</taxon>
        <taxon>Cytophagia</taxon>
        <taxon>Cytophagales</taxon>
        <taxon>Microscillaceae</taxon>
        <taxon>Microscilla</taxon>
    </lineage>
</organism>
<reference evidence="1 2" key="1">
    <citation type="submission" date="2007-01" db="EMBL/GenBank/DDBJ databases">
        <authorList>
            <person name="Haygood M."/>
            <person name="Podell S."/>
            <person name="Anderson C."/>
            <person name="Hopkinson B."/>
            <person name="Roe K."/>
            <person name="Barbeau K."/>
            <person name="Gaasterland T."/>
            <person name="Ferriera S."/>
            <person name="Johnson J."/>
            <person name="Kravitz S."/>
            <person name="Beeson K."/>
            <person name="Sutton G."/>
            <person name="Rogers Y.-H."/>
            <person name="Friedman R."/>
            <person name="Frazier M."/>
            <person name="Venter J.C."/>
        </authorList>
    </citation>
    <scope>NUCLEOTIDE SEQUENCE [LARGE SCALE GENOMIC DNA]</scope>
    <source>
        <strain evidence="1 2">ATCC 23134</strain>
    </source>
</reference>
<sequence>MSVDFIKQRIISAQGQIITQDTHTILFDDSFQEVAQVKASLQAFANVQAKPKALLIADLSNDESTHKELGEVIAQYAPESVTFHGKTIVRALAQNPQAGYFPDKFSLHNWLSDRDFSDHYVLVLGGGELGMQSVIQFI</sequence>
<name>A1ZSE2_MICM2</name>